<organism evidence="1 2">
    <name type="scientific">Periplaneta americana</name>
    <name type="common">American cockroach</name>
    <name type="synonym">Blatta americana</name>
    <dbReference type="NCBI Taxonomy" id="6978"/>
    <lineage>
        <taxon>Eukaryota</taxon>
        <taxon>Metazoa</taxon>
        <taxon>Ecdysozoa</taxon>
        <taxon>Arthropoda</taxon>
        <taxon>Hexapoda</taxon>
        <taxon>Insecta</taxon>
        <taxon>Pterygota</taxon>
        <taxon>Neoptera</taxon>
        <taxon>Polyneoptera</taxon>
        <taxon>Dictyoptera</taxon>
        <taxon>Blattodea</taxon>
        <taxon>Blattoidea</taxon>
        <taxon>Blattidae</taxon>
        <taxon>Blattinae</taxon>
        <taxon>Periplaneta</taxon>
    </lineage>
</organism>
<evidence type="ECO:0000313" key="2">
    <source>
        <dbReference type="Proteomes" id="UP001148838"/>
    </source>
</evidence>
<dbReference type="PANTHER" id="PTHR47027:SF20">
    <property type="entry name" value="REVERSE TRANSCRIPTASE-LIKE PROTEIN WITH RNA-DIRECTED DNA POLYMERASE DOMAIN"/>
    <property type="match status" value="1"/>
</dbReference>
<dbReference type="PANTHER" id="PTHR47027">
    <property type="entry name" value="REVERSE TRANSCRIPTASE DOMAIN-CONTAINING PROTEIN"/>
    <property type="match status" value="1"/>
</dbReference>
<protein>
    <recommendedName>
        <fullName evidence="3">RNA-directed DNA polymerase from mobile element jockey</fullName>
    </recommendedName>
</protein>
<sequence length="348" mass="40513">MIFTFCRPANPPCINLSTNVIPWKPKDEAIKYLGVHLDRRLSWKYHINNKLKLTYSRLAKLYPLLNKKTSLKLQNCMLLYTSLLRPLLLYACPVWGGAAISEIKYIQSFQNKVLRISLNSPWFVRNSQLHRETGIDTVKQFIHSQDDSMEISQNLASVAQTTTCTAAMIAIEPSSSFVPISLQRDVIDVHRSGEIRNMQGKMSQVLFKRAASCFNMMYNDVIMSLHVDVESDLQLQESEQRGPSLTQLGEAWTIRNIDSQRSTATEMRFVRRTAGYTRMDHIKNFDIMKEMQIEPITEYLQKYRQNWRSHVIRIPRPRIPRQILNYHPVGKRSLGRPFKRWQETVTGH</sequence>
<evidence type="ECO:0000313" key="1">
    <source>
        <dbReference type="EMBL" id="KAJ4446030.1"/>
    </source>
</evidence>
<proteinExistence type="predicted"/>
<keyword evidence="2" id="KW-1185">Reference proteome</keyword>
<accession>A0ABQ8TJL0</accession>
<comment type="caution">
    <text evidence="1">The sequence shown here is derived from an EMBL/GenBank/DDBJ whole genome shotgun (WGS) entry which is preliminary data.</text>
</comment>
<reference evidence="1 2" key="1">
    <citation type="journal article" date="2022" name="Allergy">
        <title>Genome assembly and annotation of Periplaneta americana reveal a comprehensive cockroach allergen profile.</title>
        <authorList>
            <person name="Wang L."/>
            <person name="Xiong Q."/>
            <person name="Saelim N."/>
            <person name="Wang L."/>
            <person name="Nong W."/>
            <person name="Wan A.T."/>
            <person name="Shi M."/>
            <person name="Liu X."/>
            <person name="Cao Q."/>
            <person name="Hui J.H.L."/>
            <person name="Sookrung N."/>
            <person name="Leung T.F."/>
            <person name="Tungtrongchitr A."/>
            <person name="Tsui S.K.W."/>
        </authorList>
    </citation>
    <scope>NUCLEOTIDE SEQUENCE [LARGE SCALE GENOMIC DNA]</scope>
    <source>
        <strain evidence="1">PWHHKU_190912</strain>
    </source>
</reference>
<dbReference type="Proteomes" id="UP001148838">
    <property type="component" value="Unassembled WGS sequence"/>
</dbReference>
<evidence type="ECO:0008006" key="3">
    <source>
        <dbReference type="Google" id="ProtNLM"/>
    </source>
</evidence>
<name>A0ABQ8TJL0_PERAM</name>
<dbReference type="EMBL" id="JAJSOF020000009">
    <property type="protein sequence ID" value="KAJ4446030.1"/>
    <property type="molecule type" value="Genomic_DNA"/>
</dbReference>
<gene>
    <name evidence="1" type="ORF">ANN_12716</name>
</gene>